<dbReference type="EC" id="2.7.11.1" evidence="1"/>
<dbReference type="PANTHER" id="PTHR17583">
    <property type="entry name" value="PHOSPHOINOSITIDE 3-KINASE REGULATORY SUBUNIT 4"/>
    <property type="match status" value="1"/>
</dbReference>
<keyword evidence="4" id="KW-0808">Transferase</keyword>
<protein>
    <recommendedName>
        <fullName evidence="1">non-specific serine/threonine protein kinase</fullName>
        <ecNumber evidence="1">2.7.11.1</ecNumber>
    </recommendedName>
</protein>
<feature type="repeat" description="HEAT" evidence="9">
    <location>
        <begin position="455"/>
        <end position="486"/>
    </location>
</feature>
<dbReference type="GO" id="GO:0006623">
    <property type="term" value="P:protein targeting to vacuole"/>
    <property type="evidence" value="ECO:0007669"/>
    <property type="project" value="TreeGrafter"/>
</dbReference>
<dbReference type="PROSITE" id="PS50011">
    <property type="entry name" value="PROTEIN_KINASE_DOM"/>
    <property type="match status" value="1"/>
</dbReference>
<dbReference type="InterPro" id="IPR011009">
    <property type="entry name" value="Kinase-like_dom_sf"/>
</dbReference>
<dbReference type="FunFam" id="1.10.510.10:FF:000497">
    <property type="entry name" value="Phosphoinositide 3-kinase regulatory subunit"/>
    <property type="match status" value="1"/>
</dbReference>
<keyword evidence="5" id="KW-0677">Repeat</keyword>
<evidence type="ECO:0000259" key="12">
    <source>
        <dbReference type="PROSITE" id="PS50011"/>
    </source>
</evidence>
<dbReference type="PROSITE" id="PS50077">
    <property type="entry name" value="HEAT_REPEAT"/>
    <property type="match status" value="1"/>
</dbReference>
<dbReference type="InterPro" id="IPR036322">
    <property type="entry name" value="WD40_repeat_dom_sf"/>
</dbReference>
<dbReference type="SMART" id="SM00320">
    <property type="entry name" value="WD40"/>
    <property type="match status" value="5"/>
</dbReference>
<keyword evidence="14" id="KW-1185">Reference proteome</keyword>
<feature type="region of interest" description="Disordered" evidence="11">
    <location>
        <begin position="1039"/>
        <end position="1065"/>
    </location>
</feature>
<feature type="compositionally biased region" description="Basic and acidic residues" evidence="11">
    <location>
        <begin position="1040"/>
        <end position="1049"/>
    </location>
</feature>
<dbReference type="GO" id="GO:0045324">
    <property type="term" value="P:late endosome to vacuole transport"/>
    <property type="evidence" value="ECO:0007669"/>
    <property type="project" value="InterPro"/>
</dbReference>
<reference evidence="13 14" key="1">
    <citation type="journal article" date="2014" name="PLoS ONE">
        <title>De novo Genome Assembly of the Fungal Plant Pathogen Pyrenophora semeniperda.</title>
        <authorList>
            <person name="Soliai M.M."/>
            <person name="Meyer S.E."/>
            <person name="Udall J.A."/>
            <person name="Elzinga D.E."/>
            <person name="Hermansen R.A."/>
            <person name="Bodily P.M."/>
            <person name="Hart A.A."/>
            <person name="Coleman C.E."/>
        </authorList>
    </citation>
    <scope>NUCLEOTIDE SEQUENCE [LARGE SCALE GENOMIC DNA]</scope>
    <source>
        <strain evidence="13 14">CCB06</strain>
        <tissue evidence="13">Mycelium</tissue>
    </source>
</reference>
<dbReference type="Pfam" id="PF00400">
    <property type="entry name" value="WD40"/>
    <property type="match status" value="1"/>
</dbReference>
<evidence type="ECO:0000256" key="2">
    <source>
        <dbReference type="ARBA" id="ARBA00022527"/>
    </source>
</evidence>
<evidence type="ECO:0000256" key="3">
    <source>
        <dbReference type="ARBA" id="ARBA00022574"/>
    </source>
</evidence>
<dbReference type="SUPFAM" id="SSF48371">
    <property type="entry name" value="ARM repeat"/>
    <property type="match status" value="1"/>
</dbReference>
<feature type="domain" description="Protein kinase" evidence="12">
    <location>
        <begin position="42"/>
        <end position="319"/>
    </location>
</feature>
<dbReference type="Pfam" id="PF22956">
    <property type="entry name" value="VPS15-like_hel"/>
    <property type="match status" value="1"/>
</dbReference>
<dbReference type="GO" id="GO:0005770">
    <property type="term" value="C:late endosome"/>
    <property type="evidence" value="ECO:0007669"/>
    <property type="project" value="TreeGrafter"/>
</dbReference>
<evidence type="ECO:0000256" key="7">
    <source>
        <dbReference type="ARBA" id="ARBA00022777"/>
    </source>
</evidence>
<evidence type="ECO:0000256" key="11">
    <source>
        <dbReference type="SAM" id="MobiDB-lite"/>
    </source>
</evidence>
<dbReference type="InterPro" id="IPR015943">
    <property type="entry name" value="WD40/YVTN_repeat-like_dom_sf"/>
</dbReference>
<dbReference type="InterPro" id="IPR001680">
    <property type="entry name" value="WD40_rpt"/>
</dbReference>
<feature type="compositionally biased region" description="Polar residues" evidence="11">
    <location>
        <begin position="956"/>
        <end position="967"/>
    </location>
</feature>
<dbReference type="Gene3D" id="1.10.510.10">
    <property type="entry name" value="Transferase(Phosphotransferase) domain 1"/>
    <property type="match status" value="1"/>
</dbReference>
<dbReference type="CDD" id="cd13980">
    <property type="entry name" value="STKc_Vps15"/>
    <property type="match status" value="1"/>
</dbReference>
<sequence length="1578" mass="176800">MSHPSSTTNLTQTSTPTMGQGFSLTTLSAGSANIDVPELADLQYEKSLGAARFMKAVRARHKDGLVVARVVMKPYAQFDFQHHVKRLLHERKVLADVPNAVAYHRVIETAACGYLVRQYIHSSLYDRLSTRPFLEEIEKKWLSFQLLCVVRDCHARNIFHGDIKTENVLVTSWNWLYLADFSSSYKPAHLPEDNPADFSFYFDLSGRRTCYLAPERFLAAGQQPEGERDVNWAMDIFSVGCVIAELFLEAPIFSLSQLFKYRQGEYNPEHSHLSKIQDSNIRELILHMIQVDPNSRMTAEDYLTHWKGKVFPTYFYGFLQQYMYSITDPSSGRKPVTTGSEHLGEPDERIDQIYNDYDKISHLLSTEEGKELTRPDFSPPKPNARLFPLFVNIPNYQHQASPAKSLAIDDGNLVFLTIVVSCLRGTARASARVRGLELLLAFSERLTDEAKLDRVIPYVAQLLADKSEQVKIAALRTLTQILAMVQVVSPINAYIFPEYVLPRLEAYLPDSSTKVGPLVRMQYAFCIGTLATTAARYLDMIQALRSEGSLPTADPETEDDMSSSAHQNQFDSDRRILLEAFEKHTKALLTDADASVRRAMLRSVSDLCVFFGSPRANDVVLSHLNTYLNDPDWMLKCAFFEAIVGVAVFVGGASLEGYILPLMVQALTDPEEFVVEKVIRALTSMAELGLFQRSKIWELVDILARLTMHPNLWIREAAAEFISAASKYLSVADTHSILVNLIRPYLKVVPSAFYELRILESLKNPMSRLLLEMASNWALQAHKGQFWTAVQHQPTFTFGSSDNSLPTISGRELDQKVLQRLPKNEEDELWIRKLRNAGMTLDDDFKLVALRDFIWRVSHRQRSDSITTPPMKFNSIVALKDLNVKAQTVLFDEDVRQVMEQTRKPSAPEEHLPPRTIKDALLDASTTEADGLSDRMPHFESQAGRLIREERGISIPSRSKTASSTDGNFGVGSPPSDSEARRSSLNITRVPRSPVGSVGSADASNSLRHRNSALGLLGKGENKALAEIGTTSANAFGKVDGTHVRDSSRSRPPHSPLAFNQHERSPLQVRFRNAHNYTGNDPTILKFLDSMLLERFPTDEIEFGPRIQPPMRRQPIRFKDAHQSPMGTPWRPEGTLVASFGEHTAAVTRLLVSPDQSFFISGSDDGTVRIWDTSRVERNITRRSRQTYRLGDGVKVTSLVFVEQTYSFVVTGSDGSVHVVRIDYIHSQDGNARFGRPRLLREYQLPKGDCAVWSEHYNGDNRSVLLLATDTSKIIALDLRTMELLYTLHNPLDHGTPTCFCVDRKAHWLLLGTSHGVLDLWDLRFKLRLKAWVCHGASPIHRLYQVVLPKSRKTRLYIAGGSDQGEVTVWDFEKHICKEVYRTGTCRDIGSKSTTLIDLDDEKPGGMLGRFATSVEPTANASADRGVRALAVHTQVLDDKSESKHTFLLTAGPDWKVRYWDTSRAEASMVVNGLEADEAKPSYTASQPSPDTIVVSERLQLPVNVASSNGRDSRVSTAASSRKTTAGSKSSSRSGAIAQQQQYLLKSHVDRILDVALIESPYGMVVSADRSGVINLFM</sequence>
<dbReference type="GO" id="GO:0016236">
    <property type="term" value="P:macroautophagy"/>
    <property type="evidence" value="ECO:0007669"/>
    <property type="project" value="InterPro"/>
</dbReference>
<dbReference type="GO" id="GO:0005524">
    <property type="term" value="F:ATP binding"/>
    <property type="evidence" value="ECO:0007669"/>
    <property type="project" value="UniProtKB-KW"/>
</dbReference>
<dbReference type="InterPro" id="IPR000719">
    <property type="entry name" value="Prot_kinase_dom"/>
</dbReference>
<dbReference type="GO" id="GO:0004674">
    <property type="term" value="F:protein serine/threonine kinase activity"/>
    <property type="evidence" value="ECO:0007669"/>
    <property type="project" value="UniProtKB-KW"/>
</dbReference>
<dbReference type="PROSITE" id="PS00108">
    <property type="entry name" value="PROTEIN_KINASE_ST"/>
    <property type="match status" value="1"/>
</dbReference>
<evidence type="ECO:0000313" key="14">
    <source>
        <dbReference type="Proteomes" id="UP000265663"/>
    </source>
</evidence>
<dbReference type="GO" id="GO:0034271">
    <property type="term" value="C:phosphatidylinositol 3-kinase complex, class III, type I"/>
    <property type="evidence" value="ECO:0007669"/>
    <property type="project" value="TreeGrafter"/>
</dbReference>
<dbReference type="PROSITE" id="PS50082">
    <property type="entry name" value="WD_REPEATS_2"/>
    <property type="match status" value="1"/>
</dbReference>
<dbReference type="InterPro" id="IPR021133">
    <property type="entry name" value="HEAT_type_2"/>
</dbReference>
<dbReference type="SUPFAM" id="SSF50978">
    <property type="entry name" value="WD40 repeat-like"/>
    <property type="match status" value="1"/>
</dbReference>
<dbReference type="Gene3D" id="2.130.10.10">
    <property type="entry name" value="YVTN repeat-like/Quinoprotein amine dehydrogenase"/>
    <property type="match status" value="2"/>
</dbReference>
<name>A0A3M7MDJ0_9PLEO</name>
<dbReference type="SMART" id="SM00220">
    <property type="entry name" value="S_TKc"/>
    <property type="match status" value="1"/>
</dbReference>
<evidence type="ECO:0000256" key="8">
    <source>
        <dbReference type="ARBA" id="ARBA00022840"/>
    </source>
</evidence>
<dbReference type="SUPFAM" id="SSF56112">
    <property type="entry name" value="Protein kinase-like (PK-like)"/>
    <property type="match status" value="1"/>
</dbReference>
<gene>
    <name evidence="13" type="ORF">GMOD_00007546</name>
</gene>
<dbReference type="EMBL" id="KE747833">
    <property type="protein sequence ID" value="RMZ72547.1"/>
    <property type="molecule type" value="Genomic_DNA"/>
</dbReference>
<dbReference type="InterPro" id="IPR011989">
    <property type="entry name" value="ARM-like"/>
</dbReference>
<dbReference type="GO" id="GO:0034272">
    <property type="term" value="C:phosphatidylinositol 3-kinase complex, class III, type II"/>
    <property type="evidence" value="ECO:0007669"/>
    <property type="project" value="TreeGrafter"/>
</dbReference>
<dbReference type="InterPro" id="IPR008271">
    <property type="entry name" value="Ser/Thr_kinase_AS"/>
</dbReference>
<evidence type="ECO:0000313" key="13">
    <source>
        <dbReference type="EMBL" id="RMZ72547.1"/>
    </source>
</evidence>
<dbReference type="FunFam" id="1.25.10.10:FF:000342">
    <property type="entry name" value="Serine/threonine-protein kinase VPS15"/>
    <property type="match status" value="1"/>
</dbReference>
<dbReference type="InterPro" id="IPR016024">
    <property type="entry name" value="ARM-type_fold"/>
</dbReference>
<keyword evidence="2" id="KW-0723">Serine/threonine-protein kinase</keyword>
<evidence type="ECO:0000256" key="4">
    <source>
        <dbReference type="ARBA" id="ARBA00022679"/>
    </source>
</evidence>
<dbReference type="Gene3D" id="1.25.10.10">
    <property type="entry name" value="Leucine-rich Repeat Variant"/>
    <property type="match status" value="1"/>
</dbReference>
<dbReference type="GO" id="GO:0071561">
    <property type="term" value="C:nucleus-vacuole junction"/>
    <property type="evidence" value="ECO:0007669"/>
    <property type="project" value="TreeGrafter"/>
</dbReference>
<keyword evidence="8" id="KW-0067">ATP-binding</keyword>
<dbReference type="PANTHER" id="PTHR17583:SF0">
    <property type="entry name" value="PHOSPHOINOSITIDE 3-KINASE REGULATORY SUBUNIT 4"/>
    <property type="match status" value="1"/>
</dbReference>
<dbReference type="Pfam" id="PF00069">
    <property type="entry name" value="Pkinase"/>
    <property type="match status" value="1"/>
</dbReference>
<evidence type="ECO:0000256" key="10">
    <source>
        <dbReference type="PROSITE-ProRule" id="PRU00221"/>
    </source>
</evidence>
<evidence type="ECO:0000256" key="6">
    <source>
        <dbReference type="ARBA" id="ARBA00022741"/>
    </source>
</evidence>
<dbReference type="InterPro" id="IPR045162">
    <property type="entry name" value="Vps15-like"/>
</dbReference>
<dbReference type="Proteomes" id="UP000265663">
    <property type="component" value="Unassembled WGS sequence"/>
</dbReference>
<evidence type="ECO:0000256" key="1">
    <source>
        <dbReference type="ARBA" id="ARBA00012513"/>
    </source>
</evidence>
<evidence type="ECO:0000256" key="5">
    <source>
        <dbReference type="ARBA" id="ARBA00022737"/>
    </source>
</evidence>
<feature type="repeat" description="WD" evidence="10">
    <location>
        <begin position="1140"/>
        <end position="1181"/>
    </location>
</feature>
<evidence type="ECO:0000256" key="9">
    <source>
        <dbReference type="PROSITE-ProRule" id="PRU00103"/>
    </source>
</evidence>
<feature type="region of interest" description="Disordered" evidence="11">
    <location>
        <begin position="1505"/>
        <end position="1534"/>
    </location>
</feature>
<keyword evidence="3 10" id="KW-0853">WD repeat</keyword>
<dbReference type="OrthoDB" id="242910at2759"/>
<keyword evidence="6" id="KW-0547">Nucleotide-binding</keyword>
<organism evidence="13 14">
    <name type="scientific">Pyrenophora seminiperda CCB06</name>
    <dbReference type="NCBI Taxonomy" id="1302712"/>
    <lineage>
        <taxon>Eukaryota</taxon>
        <taxon>Fungi</taxon>
        <taxon>Dikarya</taxon>
        <taxon>Ascomycota</taxon>
        <taxon>Pezizomycotina</taxon>
        <taxon>Dothideomycetes</taxon>
        <taxon>Pleosporomycetidae</taxon>
        <taxon>Pleosporales</taxon>
        <taxon>Pleosporineae</taxon>
        <taxon>Pleosporaceae</taxon>
        <taxon>Pyrenophora</taxon>
    </lineage>
</organism>
<feature type="region of interest" description="Disordered" evidence="11">
    <location>
        <begin position="942"/>
        <end position="1004"/>
    </location>
</feature>
<accession>A0A3M7MDJ0</accession>
<proteinExistence type="predicted"/>
<keyword evidence="7" id="KW-0418">Kinase</keyword>
<dbReference type="InterPro" id="IPR055231">
    <property type="entry name" value="2AA_helical"/>
</dbReference>
<dbReference type="PROSITE" id="PS50294">
    <property type="entry name" value="WD_REPEATS_REGION"/>
    <property type="match status" value="1"/>
</dbReference>